<accession>A0ABY8DMG1</accession>
<evidence type="ECO:0000313" key="2">
    <source>
        <dbReference type="Proteomes" id="UP001229355"/>
    </source>
</evidence>
<organism evidence="1 2">
    <name type="scientific">Sinorhizobium garamanticum</name>
    <dbReference type="NCBI Taxonomy" id="680247"/>
    <lineage>
        <taxon>Bacteria</taxon>
        <taxon>Pseudomonadati</taxon>
        <taxon>Pseudomonadota</taxon>
        <taxon>Alphaproteobacteria</taxon>
        <taxon>Hyphomicrobiales</taxon>
        <taxon>Rhizobiaceae</taxon>
        <taxon>Sinorhizobium/Ensifer group</taxon>
        <taxon>Sinorhizobium</taxon>
    </lineage>
</organism>
<gene>
    <name evidence="1" type="ORF">PZN02_004306</name>
</gene>
<evidence type="ECO:0000313" key="1">
    <source>
        <dbReference type="EMBL" id="WEX90745.1"/>
    </source>
</evidence>
<protein>
    <submittedName>
        <fullName evidence="1">Uncharacterized protein</fullName>
    </submittedName>
</protein>
<reference evidence="1 2" key="1">
    <citation type="submission" date="2023-03" db="EMBL/GenBank/DDBJ databases">
        <authorList>
            <person name="Kaur S."/>
            <person name="Espinosa-Saiz D."/>
            <person name="Velazquez E."/>
            <person name="Menendez E."/>
            <person name="diCenzo G.C."/>
        </authorList>
    </citation>
    <scope>NUCLEOTIDE SEQUENCE [LARGE SCALE GENOMIC DNA]</scope>
    <source>
        <strain evidence="1 2">LMG 24692</strain>
    </source>
</reference>
<dbReference type="RefSeq" id="WP_280662706.1">
    <property type="nucleotide sequence ID" value="NZ_CP120374.1"/>
</dbReference>
<keyword evidence="2" id="KW-1185">Reference proteome</keyword>
<dbReference type="Proteomes" id="UP001229355">
    <property type="component" value="Chromosome 2"/>
</dbReference>
<proteinExistence type="predicted"/>
<dbReference type="EMBL" id="CP120374">
    <property type="protein sequence ID" value="WEX90745.1"/>
    <property type="molecule type" value="Genomic_DNA"/>
</dbReference>
<name>A0ABY8DMG1_9HYPH</name>
<sequence>MSSHVMQVPTGDLASLARAPRFSVNAGAHPHLVFGQYSWRQTAAACRAATRDMLLLF</sequence>